<feature type="transmembrane region" description="Helical" evidence="5">
    <location>
        <begin position="237"/>
        <end position="260"/>
    </location>
</feature>
<dbReference type="Pfam" id="PF02535">
    <property type="entry name" value="Zip"/>
    <property type="match status" value="1"/>
</dbReference>
<evidence type="ECO:0008006" key="10">
    <source>
        <dbReference type="Google" id="ProtNLM"/>
    </source>
</evidence>
<keyword evidence="2 5" id="KW-0812">Transmembrane</keyword>
<reference evidence="6 8" key="1">
    <citation type="submission" date="2015-02" db="EMBL/GenBank/DDBJ databases">
        <authorList>
            <person name="Chooi Y.-H."/>
        </authorList>
    </citation>
    <scope>NUCLEOTIDE SEQUENCE [LARGE SCALE GENOMIC DNA]</scope>
    <source>
        <strain evidence="6">E3</strain>
    </source>
</reference>
<dbReference type="Proteomes" id="UP000039324">
    <property type="component" value="Unassembled WGS sequence"/>
</dbReference>
<feature type="transmembrane region" description="Helical" evidence="5">
    <location>
        <begin position="272"/>
        <end position="290"/>
    </location>
</feature>
<feature type="transmembrane region" description="Helical" evidence="5">
    <location>
        <begin position="149"/>
        <end position="170"/>
    </location>
</feature>
<evidence type="ECO:0000256" key="1">
    <source>
        <dbReference type="ARBA" id="ARBA00004141"/>
    </source>
</evidence>
<dbReference type="Proteomes" id="UP000290189">
    <property type="component" value="Unassembled WGS sequence"/>
</dbReference>
<dbReference type="AlphaFoldDB" id="A0A0G4IJT8"/>
<geneLocation type="mitochondrion" evidence="7"/>
<dbReference type="PANTHER" id="PTHR11040">
    <property type="entry name" value="ZINC/IRON TRANSPORTER"/>
    <property type="match status" value="1"/>
</dbReference>
<dbReference type="GO" id="GO:0016020">
    <property type="term" value="C:membrane"/>
    <property type="evidence" value="ECO:0007669"/>
    <property type="project" value="UniProtKB-SubCell"/>
</dbReference>
<dbReference type="GO" id="GO:0005385">
    <property type="term" value="F:zinc ion transmembrane transporter activity"/>
    <property type="evidence" value="ECO:0007669"/>
    <property type="project" value="TreeGrafter"/>
</dbReference>
<evidence type="ECO:0000256" key="2">
    <source>
        <dbReference type="ARBA" id="ARBA00022692"/>
    </source>
</evidence>
<feature type="transmembrane region" description="Helical" evidence="5">
    <location>
        <begin position="12"/>
        <end position="35"/>
    </location>
</feature>
<name>A0A0G4IJT8_PLABS</name>
<dbReference type="OrthoDB" id="262547at2759"/>
<accession>A0A0G4IJT8</accession>
<comment type="subcellular location">
    <subcellularLocation>
        <location evidence="1">Membrane</location>
        <topology evidence="1">Multi-pass membrane protein</topology>
    </subcellularLocation>
</comment>
<proteinExistence type="predicted"/>
<keyword evidence="3 5" id="KW-1133">Transmembrane helix</keyword>
<dbReference type="PANTHER" id="PTHR11040:SF205">
    <property type="entry name" value="ZINC TRANSPORTER ZUPT"/>
    <property type="match status" value="1"/>
</dbReference>
<sequence>MSSEPSSIDNAALAFYCTLAASLATTIGSMAAFFVKLKDRHVLAASLGLSAGVMIYVSFVEIFTESREHFAAALGEQAGSGGGHMLPTTIFFFAGMVVIGLLDLVVHHLGHEPDPSAISISESELADAAEKGDVEFCQKRHRDLRRASLVAALAIMLHNIPEGLTMFMATLSNARVGVSVSIAIGLHNILEGLCVAMPVFFATGSRWRAFMWSAASGVAEFLGAVLGYAVLKSFMSEYVFGVVFGLVAGMMVFVSVRELLPVARRYDPSDKVVTWSILAGMFIMAISLVLSQ</sequence>
<keyword evidence="7" id="KW-0496">Mitochondrion</keyword>
<evidence type="ECO:0000313" key="7">
    <source>
        <dbReference type="EMBL" id="SPR00310.1"/>
    </source>
</evidence>
<evidence type="ECO:0000313" key="8">
    <source>
        <dbReference type="Proteomes" id="UP000039324"/>
    </source>
</evidence>
<feature type="transmembrane region" description="Helical" evidence="5">
    <location>
        <begin position="209"/>
        <end position="231"/>
    </location>
</feature>
<evidence type="ECO:0000256" key="3">
    <source>
        <dbReference type="ARBA" id="ARBA00022989"/>
    </source>
</evidence>
<dbReference type="EMBL" id="CDSF01000024">
    <property type="protein sequence ID" value="CEO95434.1"/>
    <property type="molecule type" value="Genomic_DNA"/>
</dbReference>
<evidence type="ECO:0000256" key="4">
    <source>
        <dbReference type="ARBA" id="ARBA00023136"/>
    </source>
</evidence>
<feature type="transmembrane region" description="Helical" evidence="5">
    <location>
        <begin position="84"/>
        <end position="106"/>
    </location>
</feature>
<feature type="transmembrane region" description="Helical" evidence="5">
    <location>
        <begin position="42"/>
        <end position="64"/>
    </location>
</feature>
<keyword evidence="8" id="KW-1185">Reference proteome</keyword>
<gene>
    <name evidence="6" type="ORF">PBRA_004160</name>
    <name evidence="7" type="ORF">PLBR_LOCUS7525</name>
</gene>
<dbReference type="NCBIfam" id="NF003243">
    <property type="entry name" value="PRK04201.1"/>
    <property type="match status" value="1"/>
</dbReference>
<evidence type="ECO:0000256" key="5">
    <source>
        <dbReference type="SAM" id="Phobius"/>
    </source>
</evidence>
<protein>
    <recommendedName>
        <fullName evidence="10">Zinc transporter ZupT</fullName>
    </recommendedName>
</protein>
<dbReference type="OMA" id="DVIVHKI"/>
<evidence type="ECO:0000313" key="6">
    <source>
        <dbReference type="EMBL" id="CEO95434.1"/>
    </source>
</evidence>
<evidence type="ECO:0000313" key="9">
    <source>
        <dbReference type="Proteomes" id="UP000290189"/>
    </source>
</evidence>
<reference evidence="7 9" key="2">
    <citation type="submission" date="2018-03" db="EMBL/GenBank/DDBJ databases">
        <authorList>
            <person name="Fogelqvist J."/>
        </authorList>
    </citation>
    <scope>NUCLEOTIDE SEQUENCE [LARGE SCALE GENOMIC DNA]</scope>
</reference>
<organism evidence="6 8">
    <name type="scientific">Plasmodiophora brassicae</name>
    <name type="common">Clubroot disease agent</name>
    <dbReference type="NCBI Taxonomy" id="37360"/>
    <lineage>
        <taxon>Eukaryota</taxon>
        <taxon>Sar</taxon>
        <taxon>Rhizaria</taxon>
        <taxon>Endomyxa</taxon>
        <taxon>Phytomyxea</taxon>
        <taxon>Plasmodiophorida</taxon>
        <taxon>Plasmodiophoridae</taxon>
        <taxon>Plasmodiophora</taxon>
    </lineage>
</organism>
<dbReference type="InterPro" id="IPR003689">
    <property type="entry name" value="ZIP"/>
</dbReference>
<keyword evidence="4 5" id="KW-0472">Membrane</keyword>
<dbReference type="EMBL" id="OVEO01000014">
    <property type="protein sequence ID" value="SPR00310.1"/>
    <property type="molecule type" value="Genomic_DNA"/>
</dbReference>